<proteinExistence type="inferred from homology"/>
<dbReference type="AlphaFoldDB" id="A0A673B144"/>
<keyword evidence="8" id="KW-1133">Transmembrane helix</keyword>
<keyword evidence="8" id="KW-0812">Transmembrane</keyword>
<evidence type="ECO:0000256" key="5">
    <source>
        <dbReference type="ARBA" id="ARBA00022723"/>
    </source>
</evidence>
<evidence type="ECO:0000256" key="2">
    <source>
        <dbReference type="ARBA" id="ARBA00004123"/>
    </source>
</evidence>
<keyword evidence="8" id="KW-0472">Membrane</keyword>
<feature type="transmembrane region" description="Helical" evidence="8">
    <location>
        <begin position="32"/>
        <end position="51"/>
    </location>
</feature>
<comment type="similarity">
    <text evidence="3">Belongs to the HARBI1 family.</text>
</comment>
<dbReference type="InterPro" id="IPR027806">
    <property type="entry name" value="HARBI1_dom"/>
</dbReference>
<dbReference type="PANTHER" id="PTHR22930">
    <property type="match status" value="1"/>
</dbReference>
<keyword evidence="7" id="KW-0539">Nucleus</keyword>
<sequence length="383" mass="44701">ERIMEILRAVFVILIAIWFLQFQTIEYLKHRLPLLLVVIIVMTSDLCFSVLRRIWVIPRSQDWWHLLINNWTDREFLLNLQMRRGTFQYLCGMLRPLLTRQHTRYRRPLSVEIRVAVCLWRLATNLEYRSISHLFGVGISTCRLITQEVITVINTILKPMYLKTPSPADFKTIIQAFRDKWRFPQVAGAIDGTHIPIKAPRDTPADYYNRKGQYSVILPAVVDHNMKFWDVNIGQNSLLPPWTECFEDGNVSLVILGDAAYPLLPWLMKPFPESRGVTPDQVNFNDCLSQARMVVERAFGRLKGRWRRLLKLQDSHISLVSQVTSACCVLHNFCEDQNEEYCEEDYEEDGGGVNVNEGQKLLQGRHQRAEEIRNALCTYFSRM</sequence>
<evidence type="ECO:0000256" key="8">
    <source>
        <dbReference type="SAM" id="Phobius"/>
    </source>
</evidence>
<dbReference type="InterPro" id="IPR045249">
    <property type="entry name" value="HARBI1-like"/>
</dbReference>
<reference evidence="10" key="1">
    <citation type="submission" date="2019-06" db="EMBL/GenBank/DDBJ databases">
        <authorList>
            <consortium name="Wellcome Sanger Institute Data Sharing"/>
        </authorList>
    </citation>
    <scope>NUCLEOTIDE SEQUENCE [LARGE SCALE GENOMIC DNA]</scope>
</reference>
<evidence type="ECO:0000256" key="4">
    <source>
        <dbReference type="ARBA" id="ARBA00022722"/>
    </source>
</evidence>
<accession>A0A673B144</accession>
<dbReference type="GO" id="GO:0004518">
    <property type="term" value="F:nuclease activity"/>
    <property type="evidence" value="ECO:0007669"/>
    <property type="project" value="UniProtKB-KW"/>
</dbReference>
<dbReference type="GO" id="GO:0016787">
    <property type="term" value="F:hydrolase activity"/>
    <property type="evidence" value="ECO:0007669"/>
    <property type="project" value="UniProtKB-KW"/>
</dbReference>
<name>A0A673B144_9TELE</name>
<evidence type="ECO:0000256" key="3">
    <source>
        <dbReference type="ARBA" id="ARBA00006958"/>
    </source>
</evidence>
<evidence type="ECO:0000313" key="11">
    <source>
        <dbReference type="Proteomes" id="UP000472271"/>
    </source>
</evidence>
<comment type="subcellular location">
    <subcellularLocation>
        <location evidence="2">Nucleus</location>
    </subcellularLocation>
</comment>
<keyword evidence="5" id="KW-0479">Metal-binding</keyword>
<reference evidence="10" key="2">
    <citation type="submission" date="2025-08" db="UniProtKB">
        <authorList>
            <consortium name="Ensembl"/>
        </authorList>
    </citation>
    <scope>IDENTIFICATION</scope>
</reference>
<evidence type="ECO:0000313" key="10">
    <source>
        <dbReference type="Ensembl" id="ENSSORP00005035916.1"/>
    </source>
</evidence>
<dbReference type="GO" id="GO:0005634">
    <property type="term" value="C:nucleus"/>
    <property type="evidence" value="ECO:0007669"/>
    <property type="project" value="UniProtKB-SubCell"/>
</dbReference>
<protein>
    <recommendedName>
        <fullName evidence="9">DDE Tnp4 domain-containing protein</fullName>
    </recommendedName>
</protein>
<dbReference type="Proteomes" id="UP000472271">
    <property type="component" value="Chromosome 21"/>
</dbReference>
<keyword evidence="6" id="KW-0378">Hydrolase</keyword>
<dbReference type="Ensembl" id="ENSSORT00005036872.1">
    <property type="protein sequence ID" value="ENSSORP00005035916.1"/>
    <property type="gene ID" value="ENSSORG00005016939.1"/>
</dbReference>
<dbReference type="InParanoid" id="A0A673B144"/>
<reference evidence="10" key="3">
    <citation type="submission" date="2025-09" db="UniProtKB">
        <authorList>
            <consortium name="Ensembl"/>
        </authorList>
    </citation>
    <scope>IDENTIFICATION</scope>
</reference>
<feature type="transmembrane region" description="Helical" evidence="8">
    <location>
        <begin position="6"/>
        <end position="25"/>
    </location>
</feature>
<dbReference type="Pfam" id="PF13359">
    <property type="entry name" value="DDE_Tnp_4"/>
    <property type="match status" value="1"/>
</dbReference>
<keyword evidence="4" id="KW-0540">Nuclease</keyword>
<dbReference type="GO" id="GO:0046872">
    <property type="term" value="F:metal ion binding"/>
    <property type="evidence" value="ECO:0007669"/>
    <property type="project" value="UniProtKB-KW"/>
</dbReference>
<organism evidence="10 11">
    <name type="scientific">Sphaeramia orbicularis</name>
    <name type="common">orbiculate cardinalfish</name>
    <dbReference type="NCBI Taxonomy" id="375764"/>
    <lineage>
        <taxon>Eukaryota</taxon>
        <taxon>Metazoa</taxon>
        <taxon>Chordata</taxon>
        <taxon>Craniata</taxon>
        <taxon>Vertebrata</taxon>
        <taxon>Euteleostomi</taxon>
        <taxon>Actinopterygii</taxon>
        <taxon>Neopterygii</taxon>
        <taxon>Teleostei</taxon>
        <taxon>Neoteleostei</taxon>
        <taxon>Acanthomorphata</taxon>
        <taxon>Gobiaria</taxon>
        <taxon>Kurtiformes</taxon>
        <taxon>Apogonoidei</taxon>
        <taxon>Apogonidae</taxon>
        <taxon>Apogoninae</taxon>
        <taxon>Sphaeramia</taxon>
    </lineage>
</organism>
<keyword evidence="11" id="KW-1185">Reference proteome</keyword>
<evidence type="ECO:0000256" key="7">
    <source>
        <dbReference type="ARBA" id="ARBA00023242"/>
    </source>
</evidence>
<evidence type="ECO:0000259" key="9">
    <source>
        <dbReference type="Pfam" id="PF13359"/>
    </source>
</evidence>
<feature type="domain" description="DDE Tnp4" evidence="9">
    <location>
        <begin position="190"/>
        <end position="332"/>
    </location>
</feature>
<evidence type="ECO:0000256" key="6">
    <source>
        <dbReference type="ARBA" id="ARBA00022801"/>
    </source>
</evidence>
<dbReference type="PANTHER" id="PTHR22930:SF85">
    <property type="entry name" value="GH03217P-RELATED"/>
    <property type="match status" value="1"/>
</dbReference>
<comment type="cofactor">
    <cofactor evidence="1">
        <name>a divalent metal cation</name>
        <dbReference type="ChEBI" id="CHEBI:60240"/>
    </cofactor>
</comment>
<evidence type="ECO:0000256" key="1">
    <source>
        <dbReference type="ARBA" id="ARBA00001968"/>
    </source>
</evidence>